<dbReference type="InterPro" id="IPR036804">
    <property type="entry name" value="CheR_N_sf"/>
</dbReference>
<dbReference type="GO" id="GO:0032259">
    <property type="term" value="P:methylation"/>
    <property type="evidence" value="ECO:0007669"/>
    <property type="project" value="UniProtKB-KW"/>
</dbReference>
<dbReference type="InterPro" id="IPR022641">
    <property type="entry name" value="CheR_N"/>
</dbReference>
<evidence type="ECO:0000256" key="5">
    <source>
        <dbReference type="ARBA" id="ARBA00022691"/>
    </source>
</evidence>
<dbReference type="STRING" id="351605.Gura_2689"/>
<dbReference type="KEGG" id="gur:Gura_2689"/>
<dbReference type="Proteomes" id="UP000006695">
    <property type="component" value="Chromosome"/>
</dbReference>
<dbReference type="SUPFAM" id="SSF53335">
    <property type="entry name" value="S-adenosyl-L-methionine-dependent methyltransferases"/>
    <property type="match status" value="1"/>
</dbReference>
<keyword evidence="8" id="KW-1185">Reference proteome</keyword>
<evidence type="ECO:0000256" key="4">
    <source>
        <dbReference type="ARBA" id="ARBA00022679"/>
    </source>
</evidence>
<dbReference type="AlphaFoldDB" id="A5G4Z5"/>
<dbReference type="InterPro" id="IPR000780">
    <property type="entry name" value="CheR_MeTrfase"/>
</dbReference>
<comment type="catalytic activity">
    <reaction evidence="1">
        <text>L-glutamyl-[protein] + S-adenosyl-L-methionine = [protein]-L-glutamate 5-O-methyl ester + S-adenosyl-L-homocysteine</text>
        <dbReference type="Rhea" id="RHEA:24452"/>
        <dbReference type="Rhea" id="RHEA-COMP:10208"/>
        <dbReference type="Rhea" id="RHEA-COMP:10311"/>
        <dbReference type="ChEBI" id="CHEBI:29973"/>
        <dbReference type="ChEBI" id="CHEBI:57856"/>
        <dbReference type="ChEBI" id="CHEBI:59789"/>
        <dbReference type="ChEBI" id="CHEBI:82795"/>
        <dbReference type="EC" id="2.1.1.80"/>
    </reaction>
</comment>
<reference evidence="7 8" key="1">
    <citation type="submission" date="2007-05" db="EMBL/GenBank/DDBJ databases">
        <title>Complete sequence of Geobacter uraniireducens Rf4.</title>
        <authorList>
            <consortium name="US DOE Joint Genome Institute"/>
            <person name="Copeland A."/>
            <person name="Lucas S."/>
            <person name="Lapidus A."/>
            <person name="Barry K."/>
            <person name="Detter J.C."/>
            <person name="Glavina del Rio T."/>
            <person name="Hammon N."/>
            <person name="Israni S."/>
            <person name="Dalin E."/>
            <person name="Tice H."/>
            <person name="Pitluck S."/>
            <person name="Chertkov O."/>
            <person name="Brettin T."/>
            <person name="Bruce D."/>
            <person name="Han C."/>
            <person name="Schmutz J."/>
            <person name="Larimer F."/>
            <person name="Land M."/>
            <person name="Hauser L."/>
            <person name="Kyrpides N."/>
            <person name="Mikhailova N."/>
            <person name="Shelobolina E."/>
            <person name="Aklujkar M."/>
            <person name="Lovley D."/>
            <person name="Richardson P."/>
        </authorList>
    </citation>
    <scope>NUCLEOTIDE SEQUENCE [LARGE SCALE GENOMIC DNA]</scope>
    <source>
        <strain evidence="7 8">Rf4</strain>
    </source>
</reference>
<evidence type="ECO:0000256" key="1">
    <source>
        <dbReference type="ARBA" id="ARBA00001541"/>
    </source>
</evidence>
<dbReference type="InterPro" id="IPR050903">
    <property type="entry name" value="Bact_Chemotaxis_MeTrfase"/>
</dbReference>
<dbReference type="EMBL" id="CP000698">
    <property type="protein sequence ID" value="ABQ26863.1"/>
    <property type="molecule type" value="Genomic_DNA"/>
</dbReference>
<dbReference type="InterPro" id="IPR026024">
    <property type="entry name" value="Chemotaxis_MeTrfase_CheR"/>
</dbReference>
<dbReference type="PROSITE" id="PS50123">
    <property type="entry name" value="CHER"/>
    <property type="match status" value="1"/>
</dbReference>
<dbReference type="GO" id="GO:0008983">
    <property type="term" value="F:protein-glutamate O-methyltransferase activity"/>
    <property type="evidence" value="ECO:0007669"/>
    <property type="project" value="UniProtKB-EC"/>
</dbReference>
<keyword evidence="5" id="KW-0949">S-adenosyl-L-methionine</keyword>
<dbReference type="HOGENOM" id="CLU_025854_0_1_7"/>
<dbReference type="PRINTS" id="PR00996">
    <property type="entry name" value="CHERMTFRASE"/>
</dbReference>
<dbReference type="PANTHER" id="PTHR24422">
    <property type="entry name" value="CHEMOTAXIS PROTEIN METHYLTRANSFERASE"/>
    <property type="match status" value="1"/>
</dbReference>
<dbReference type="SMART" id="SM00138">
    <property type="entry name" value="MeTrc"/>
    <property type="match status" value="1"/>
</dbReference>
<keyword evidence="3 7" id="KW-0489">Methyltransferase</keyword>
<dbReference type="InterPro" id="IPR029063">
    <property type="entry name" value="SAM-dependent_MTases_sf"/>
</dbReference>
<evidence type="ECO:0000259" key="6">
    <source>
        <dbReference type="PROSITE" id="PS50123"/>
    </source>
</evidence>
<dbReference type="InterPro" id="IPR022642">
    <property type="entry name" value="CheR_C"/>
</dbReference>
<feature type="domain" description="CheR-type methyltransferase" evidence="6">
    <location>
        <begin position="9"/>
        <end position="283"/>
    </location>
</feature>
<dbReference type="OrthoDB" id="9786165at2"/>
<dbReference type="PIRSF" id="PIRSF000410">
    <property type="entry name" value="CheR"/>
    <property type="match status" value="1"/>
</dbReference>
<name>A5G4Z5_GEOUR</name>
<evidence type="ECO:0000256" key="2">
    <source>
        <dbReference type="ARBA" id="ARBA00012534"/>
    </source>
</evidence>
<accession>A5G4Z5</accession>
<evidence type="ECO:0000313" key="7">
    <source>
        <dbReference type="EMBL" id="ABQ26863.1"/>
    </source>
</evidence>
<protein>
    <recommendedName>
        <fullName evidence="2">protein-glutamate O-methyltransferase</fullName>
        <ecNumber evidence="2">2.1.1.80</ecNumber>
    </recommendedName>
</protein>
<gene>
    <name evidence="7" type="ordered locus">Gura_2689</name>
</gene>
<dbReference type="RefSeq" id="WP_011939539.1">
    <property type="nucleotide sequence ID" value="NC_009483.1"/>
</dbReference>
<sequence length="283" mass="32373">MDIPGAPVMTLEDFRMIKEFVAENFGLLLENEKEGYLSAKLLPRLEELRLSTFAEYYAYLKFAPGGAGERLKFISRITNNETYFFREEIQLRVFAEEALPALKEKKLRNDDRTIRIVSAGCSSGEEVYSLAMLVLESGCFAWNWDVKITGVDIDPKVIERAVAGVYSGRAFQSTPGQYQERYFRKCDNGFHVKDSVRAMCSFVQGNLLDLDDIVSESEVDIIFCRNVLIYFNDETVRKIVENFARFLVDGGLLFLGHSESLSRITRRYIPIRFPGAVVYRVRG</sequence>
<dbReference type="Gene3D" id="3.40.50.150">
    <property type="entry name" value="Vaccinia Virus protein VP39"/>
    <property type="match status" value="1"/>
</dbReference>
<dbReference type="PANTHER" id="PTHR24422:SF10">
    <property type="entry name" value="CHEMOTAXIS PROTEIN METHYLTRANSFERASE 2"/>
    <property type="match status" value="1"/>
</dbReference>
<evidence type="ECO:0000256" key="3">
    <source>
        <dbReference type="ARBA" id="ARBA00022603"/>
    </source>
</evidence>
<evidence type="ECO:0000313" key="8">
    <source>
        <dbReference type="Proteomes" id="UP000006695"/>
    </source>
</evidence>
<dbReference type="Gene3D" id="1.10.155.10">
    <property type="entry name" value="Chemotaxis receptor methyltransferase CheR, N-terminal domain"/>
    <property type="match status" value="1"/>
</dbReference>
<dbReference type="EC" id="2.1.1.80" evidence="2"/>
<keyword evidence="4 7" id="KW-0808">Transferase</keyword>
<dbReference type="SUPFAM" id="SSF47757">
    <property type="entry name" value="Chemotaxis receptor methyltransferase CheR, N-terminal domain"/>
    <property type="match status" value="1"/>
</dbReference>
<dbReference type="Pfam" id="PF03705">
    <property type="entry name" value="CheR_N"/>
    <property type="match status" value="1"/>
</dbReference>
<dbReference type="CDD" id="cd02440">
    <property type="entry name" value="AdoMet_MTases"/>
    <property type="match status" value="1"/>
</dbReference>
<dbReference type="Pfam" id="PF01739">
    <property type="entry name" value="CheR"/>
    <property type="match status" value="1"/>
</dbReference>
<proteinExistence type="predicted"/>
<organism evidence="7 8">
    <name type="scientific">Geotalea uraniireducens (strain Rf4)</name>
    <name type="common">Geobacter uraniireducens</name>
    <dbReference type="NCBI Taxonomy" id="351605"/>
    <lineage>
        <taxon>Bacteria</taxon>
        <taxon>Pseudomonadati</taxon>
        <taxon>Thermodesulfobacteriota</taxon>
        <taxon>Desulfuromonadia</taxon>
        <taxon>Geobacterales</taxon>
        <taxon>Geobacteraceae</taxon>
        <taxon>Geotalea</taxon>
    </lineage>
</organism>